<organism evidence="1 2">
    <name type="scientific">Flavobacterium hydrophilum</name>
    <dbReference type="NCBI Taxonomy" id="2211445"/>
    <lineage>
        <taxon>Bacteria</taxon>
        <taxon>Pseudomonadati</taxon>
        <taxon>Bacteroidota</taxon>
        <taxon>Flavobacteriia</taxon>
        <taxon>Flavobacteriales</taxon>
        <taxon>Flavobacteriaceae</taxon>
        <taxon>Flavobacterium</taxon>
    </lineage>
</organism>
<reference evidence="1 2" key="1">
    <citation type="submission" date="2018-05" db="EMBL/GenBank/DDBJ databases">
        <title>Flavobacterium sp. strain IMCC34758, incomplete genome.</title>
        <authorList>
            <person name="Joung Y."/>
        </authorList>
    </citation>
    <scope>NUCLEOTIDE SEQUENCE [LARGE SCALE GENOMIC DNA]</scope>
    <source>
        <strain evidence="1 2">IMCC34758</strain>
    </source>
</reference>
<comment type="caution">
    <text evidence="1">The sequence shown here is derived from an EMBL/GenBank/DDBJ whole genome shotgun (WGS) entry which is preliminary data.</text>
</comment>
<accession>A0A2V4BXG3</accession>
<gene>
    <name evidence="1" type="ORF">DMB68_19135</name>
</gene>
<name>A0A2V4BXG3_9FLAO</name>
<keyword evidence="2" id="KW-1185">Reference proteome</keyword>
<sequence>MKICLISFDNWGYDEKIANELIKMGHETSHIKLLDFKYKYNNLGERILNFFNKTLLKKNIKKIKTEEYILATLKNKGTQDKIIVINPERISNDCHLEIKKFSASYIAFLYDSLDRYNNKALINNNIFNKTFTFDKKDAQNHNLLFLSNYIHLEKSLLKKNIKYKVLSISSIDERYPVINSIVDYLDERKIKHKTIFLGKRKPKKLRKSVEFTKTKMTQSEIQKKIEHSEIILDILRENQTGLSFRIFDALALDKKIITTNESIKEYDFYNPNNILVIEPDNISIPDSFLNSAYEIVPEEIYQKYTLNNWINILLKDD</sequence>
<proteinExistence type="predicted"/>
<dbReference type="AlphaFoldDB" id="A0A2V4BXG3"/>
<evidence type="ECO:0000313" key="2">
    <source>
        <dbReference type="Proteomes" id="UP000247681"/>
    </source>
</evidence>
<dbReference type="Proteomes" id="UP000247681">
    <property type="component" value="Unassembled WGS sequence"/>
</dbReference>
<dbReference type="OrthoDB" id="3251881at2"/>
<evidence type="ECO:0000313" key="1">
    <source>
        <dbReference type="EMBL" id="PXY43699.1"/>
    </source>
</evidence>
<evidence type="ECO:0008006" key="3">
    <source>
        <dbReference type="Google" id="ProtNLM"/>
    </source>
</evidence>
<dbReference type="RefSeq" id="WP_110348241.1">
    <property type="nucleotide sequence ID" value="NZ_QJHL01000005.1"/>
</dbReference>
<protein>
    <recommendedName>
        <fullName evidence="3">Glycosyltransferase</fullName>
    </recommendedName>
</protein>
<dbReference type="EMBL" id="QJHL01000005">
    <property type="protein sequence ID" value="PXY43699.1"/>
    <property type="molecule type" value="Genomic_DNA"/>
</dbReference>